<evidence type="ECO:0000256" key="1">
    <source>
        <dbReference type="SAM" id="Phobius"/>
    </source>
</evidence>
<reference evidence="3" key="1">
    <citation type="submission" date="2010-08" db="EMBL/GenBank/DDBJ databases">
        <authorList>
            <consortium name="Caenorhabditis japonica Sequencing Consortium"/>
            <person name="Wilson R.K."/>
        </authorList>
    </citation>
    <scope>NUCLEOTIDE SEQUENCE [LARGE SCALE GENOMIC DNA]</scope>
    <source>
        <strain evidence="3">DF5081</strain>
    </source>
</reference>
<keyword evidence="3" id="KW-1185">Reference proteome</keyword>
<reference evidence="2" key="2">
    <citation type="submission" date="2022-06" db="UniProtKB">
        <authorList>
            <consortium name="EnsemblMetazoa"/>
        </authorList>
    </citation>
    <scope>IDENTIFICATION</scope>
    <source>
        <strain evidence="2">DF5081</strain>
    </source>
</reference>
<accession>A0A8R1IT61</accession>
<protein>
    <submittedName>
        <fullName evidence="2">Uncharacterized protein</fullName>
    </submittedName>
</protein>
<dbReference type="Proteomes" id="UP000005237">
    <property type="component" value="Unassembled WGS sequence"/>
</dbReference>
<dbReference type="EnsemblMetazoa" id="CJA38344.1">
    <property type="protein sequence ID" value="CJA38344.1"/>
    <property type="gene ID" value="WBGene00214191"/>
</dbReference>
<name>A0A8R1IT61_CAEJA</name>
<evidence type="ECO:0000313" key="3">
    <source>
        <dbReference type="Proteomes" id="UP000005237"/>
    </source>
</evidence>
<feature type="transmembrane region" description="Helical" evidence="1">
    <location>
        <begin position="73"/>
        <end position="97"/>
    </location>
</feature>
<feature type="transmembrane region" description="Helical" evidence="1">
    <location>
        <begin position="36"/>
        <end position="61"/>
    </location>
</feature>
<keyword evidence="1" id="KW-0472">Membrane</keyword>
<proteinExistence type="predicted"/>
<evidence type="ECO:0000313" key="2">
    <source>
        <dbReference type="EnsemblMetazoa" id="CJA38344.1"/>
    </source>
</evidence>
<organism evidence="2 3">
    <name type="scientific">Caenorhabditis japonica</name>
    <dbReference type="NCBI Taxonomy" id="281687"/>
    <lineage>
        <taxon>Eukaryota</taxon>
        <taxon>Metazoa</taxon>
        <taxon>Ecdysozoa</taxon>
        <taxon>Nematoda</taxon>
        <taxon>Chromadorea</taxon>
        <taxon>Rhabditida</taxon>
        <taxon>Rhabditina</taxon>
        <taxon>Rhabditomorpha</taxon>
        <taxon>Rhabditoidea</taxon>
        <taxon>Rhabditidae</taxon>
        <taxon>Peloderinae</taxon>
        <taxon>Caenorhabditis</taxon>
    </lineage>
</organism>
<dbReference type="AlphaFoldDB" id="A0A8R1IT61"/>
<keyword evidence="1" id="KW-0812">Transmembrane</keyword>
<keyword evidence="1" id="KW-1133">Transmembrane helix</keyword>
<feature type="transmembrane region" description="Helical" evidence="1">
    <location>
        <begin position="117"/>
        <end position="140"/>
    </location>
</feature>
<sequence length="148" mass="16555">MSFSNRNVDVDDRLRSFAGADSNRPSVTTNCICMPIVWWIILLSFAYLILILILTVFYNVFMILELFPIAMAMLIVLCPAAFDVLFFYIFNIVYWAFNDAGSLYLVAGVTLDDGLLVIISLSGALVISIMFTVVFIILAMPKCASDKK</sequence>